<reference evidence="2 4" key="1">
    <citation type="journal article" date="2020" name="Stud. Mycol.">
        <title>101 Dothideomycetes genomes: a test case for predicting lifestyles and emergence of pathogens.</title>
        <authorList>
            <person name="Haridas S."/>
            <person name="Albert R."/>
            <person name="Binder M."/>
            <person name="Bloem J."/>
            <person name="Labutti K."/>
            <person name="Salamov A."/>
            <person name="Andreopoulos B."/>
            <person name="Baker S."/>
            <person name="Barry K."/>
            <person name="Bills G."/>
            <person name="Bluhm B."/>
            <person name="Cannon C."/>
            <person name="Castanera R."/>
            <person name="Culley D."/>
            <person name="Daum C."/>
            <person name="Ezra D."/>
            <person name="Gonzalez J."/>
            <person name="Henrissat B."/>
            <person name="Kuo A."/>
            <person name="Liang C."/>
            <person name="Lipzen A."/>
            <person name="Lutzoni F."/>
            <person name="Magnuson J."/>
            <person name="Mondo S."/>
            <person name="Nolan M."/>
            <person name="Ohm R."/>
            <person name="Pangilinan J."/>
            <person name="Park H.-J."/>
            <person name="Ramirez L."/>
            <person name="Alfaro M."/>
            <person name="Sun H."/>
            <person name="Tritt A."/>
            <person name="Yoshinaga Y."/>
            <person name="Zwiers L.-H."/>
            <person name="Turgeon B."/>
            <person name="Goodwin S."/>
            <person name="Spatafora J."/>
            <person name="Crous P."/>
            <person name="Grigoriev I."/>
        </authorList>
    </citation>
    <scope>NUCLEOTIDE SEQUENCE</scope>
    <source>
        <strain evidence="2 4">CBS 304.34</strain>
    </source>
</reference>
<gene>
    <name evidence="2 4" type="ORF">BDZ99DRAFT_473529</name>
</gene>
<keyword evidence="3" id="KW-1185">Reference proteome</keyword>
<reference evidence="4" key="3">
    <citation type="submission" date="2025-04" db="UniProtKB">
        <authorList>
            <consortium name="RefSeq"/>
        </authorList>
    </citation>
    <scope>IDENTIFICATION</scope>
    <source>
        <strain evidence="4">CBS 304.34</strain>
    </source>
</reference>
<dbReference type="OrthoDB" id="3809144at2759"/>
<sequence length="357" mass="38613">MYKFTGFSAITLLLPLVHSAVLPAKVVPREDVHVDVIRMMKCAALFDIKPEGGWEQGMAGWWVHESDTGAPADMAIFDLHSAELDFFYTDPNKHYEAKSNAGTDFVIDTVDPGDPNPPNGPDGVWVGHAVFGSSSYNCLTDKLYTYEDAKYGTCNSYVRCLQKDALKVSVSASNDTIRVEDLPPANEIYAHLTERFNTDSHICDTTPVDLGTSQNCKVHFDCNDNDINAAVLPILRTQMDKFGSTSMFVTEVITDSEINAGCSPACYNDVTRTYRTMPTFTKIIARGVPQDDSRLGYEVASIEAHITCDPDPGNAGVCSALGSVFSIGALIPDGLDKVFGFAGAALDTACSATGDDD</sequence>
<dbReference type="Proteomes" id="UP000504636">
    <property type="component" value="Unplaced"/>
</dbReference>
<feature type="chain" id="PRO_5044629546" evidence="1">
    <location>
        <begin position="20"/>
        <end position="357"/>
    </location>
</feature>
<keyword evidence="1" id="KW-0732">Signal</keyword>
<protein>
    <submittedName>
        <fullName evidence="2 4">Uncharacterized protein</fullName>
    </submittedName>
</protein>
<evidence type="ECO:0000256" key="1">
    <source>
        <dbReference type="SAM" id="SignalP"/>
    </source>
</evidence>
<proteinExistence type="predicted"/>
<organism evidence="2">
    <name type="scientific">Mytilinidion resinicola</name>
    <dbReference type="NCBI Taxonomy" id="574789"/>
    <lineage>
        <taxon>Eukaryota</taxon>
        <taxon>Fungi</taxon>
        <taxon>Dikarya</taxon>
        <taxon>Ascomycota</taxon>
        <taxon>Pezizomycotina</taxon>
        <taxon>Dothideomycetes</taxon>
        <taxon>Pleosporomycetidae</taxon>
        <taxon>Mytilinidiales</taxon>
        <taxon>Mytilinidiaceae</taxon>
        <taxon>Mytilinidion</taxon>
    </lineage>
</organism>
<evidence type="ECO:0000313" key="2">
    <source>
        <dbReference type="EMBL" id="KAF2814473.1"/>
    </source>
</evidence>
<reference evidence="4" key="2">
    <citation type="submission" date="2020-04" db="EMBL/GenBank/DDBJ databases">
        <authorList>
            <consortium name="NCBI Genome Project"/>
        </authorList>
    </citation>
    <scope>NUCLEOTIDE SEQUENCE</scope>
    <source>
        <strain evidence="4">CBS 304.34</strain>
    </source>
</reference>
<dbReference type="EMBL" id="MU003695">
    <property type="protein sequence ID" value="KAF2814473.1"/>
    <property type="molecule type" value="Genomic_DNA"/>
</dbReference>
<accession>A0A6A6Z1D2</accession>
<evidence type="ECO:0000313" key="4">
    <source>
        <dbReference type="RefSeq" id="XP_033581437.1"/>
    </source>
</evidence>
<evidence type="ECO:0000313" key="3">
    <source>
        <dbReference type="Proteomes" id="UP000504636"/>
    </source>
</evidence>
<name>A0A6A6Z1D2_9PEZI</name>
<dbReference type="GeneID" id="54462727"/>
<dbReference type="RefSeq" id="XP_033581437.1">
    <property type="nucleotide sequence ID" value="XM_033721834.1"/>
</dbReference>
<feature type="signal peptide" evidence="1">
    <location>
        <begin position="1"/>
        <end position="19"/>
    </location>
</feature>
<dbReference type="AlphaFoldDB" id="A0A6A6Z1D2"/>